<name>A0ABN8WYE6_SACUV</name>
<dbReference type="InterPro" id="IPR001138">
    <property type="entry name" value="Zn2Cys6_DnaBD"/>
</dbReference>
<evidence type="ECO:0000256" key="4">
    <source>
        <dbReference type="ARBA" id="ARBA00023015"/>
    </source>
</evidence>
<feature type="compositionally biased region" description="Polar residues" evidence="8">
    <location>
        <begin position="678"/>
        <end position="688"/>
    </location>
</feature>
<dbReference type="Pfam" id="PF00172">
    <property type="entry name" value="Zn_clus"/>
    <property type="match status" value="1"/>
</dbReference>
<keyword evidence="2" id="KW-0479">Metal-binding</keyword>
<comment type="subcellular location">
    <subcellularLocation>
        <location evidence="1">Nucleus</location>
    </subcellularLocation>
</comment>
<feature type="region of interest" description="Disordered" evidence="8">
    <location>
        <begin position="808"/>
        <end position="905"/>
    </location>
</feature>
<evidence type="ECO:0000256" key="2">
    <source>
        <dbReference type="ARBA" id="ARBA00022723"/>
    </source>
</evidence>
<dbReference type="PROSITE" id="PS00463">
    <property type="entry name" value="ZN2_CY6_FUNGAL_1"/>
    <property type="match status" value="1"/>
</dbReference>
<evidence type="ECO:0000256" key="8">
    <source>
        <dbReference type="SAM" id="MobiDB-lite"/>
    </source>
</evidence>
<dbReference type="PROSITE" id="PS50048">
    <property type="entry name" value="ZN2_CY6_FUNGAL_2"/>
    <property type="match status" value="1"/>
</dbReference>
<keyword evidence="4" id="KW-0805">Transcription regulation</keyword>
<evidence type="ECO:0000259" key="9">
    <source>
        <dbReference type="PROSITE" id="PS50048"/>
    </source>
</evidence>
<organism evidence="10 11">
    <name type="scientific">Saccharomyces uvarum</name>
    <name type="common">Yeast</name>
    <name type="synonym">Saccharomyces bayanus var. uvarum</name>
    <dbReference type="NCBI Taxonomy" id="230603"/>
    <lineage>
        <taxon>Eukaryota</taxon>
        <taxon>Fungi</taxon>
        <taxon>Dikarya</taxon>
        <taxon>Ascomycota</taxon>
        <taxon>Saccharomycotina</taxon>
        <taxon>Saccharomycetes</taxon>
        <taxon>Saccharomycetales</taxon>
        <taxon>Saccharomycetaceae</taxon>
        <taxon>Saccharomyces</taxon>
    </lineage>
</organism>
<gene>
    <name evidence="10" type="primary">SUVZ09G0390</name>
    <name evidence="10" type="ORF">SUVZ_09G0390</name>
</gene>
<dbReference type="PANTHER" id="PTHR47540">
    <property type="entry name" value="THIAMINE REPRESSIBLE GENES REGULATORY PROTEIN THI5"/>
    <property type="match status" value="1"/>
</dbReference>
<dbReference type="EMBL" id="OX365936">
    <property type="protein sequence ID" value="CAI4065499.1"/>
    <property type="molecule type" value="Genomic_DNA"/>
</dbReference>
<dbReference type="PANTHER" id="PTHR47540:SF1">
    <property type="entry name" value="ACTIVATOR OF STRESS GENES 1-RELATED"/>
    <property type="match status" value="1"/>
</dbReference>
<reference evidence="10" key="1">
    <citation type="submission" date="2022-10" db="EMBL/GenBank/DDBJ databases">
        <authorList>
            <person name="Byrne P K."/>
        </authorList>
    </citation>
    <scope>NUCLEOTIDE SEQUENCE</scope>
    <source>
        <strain evidence="10">ZP964</strain>
    </source>
</reference>
<keyword evidence="6" id="KW-0804">Transcription</keyword>
<keyword evidence="11" id="KW-1185">Reference proteome</keyword>
<accession>A0ABN8WYE6</accession>
<feature type="region of interest" description="Disordered" evidence="8">
    <location>
        <begin position="92"/>
        <end position="124"/>
    </location>
</feature>
<dbReference type="SMART" id="SM00906">
    <property type="entry name" value="Fungal_trans"/>
    <property type="match status" value="1"/>
</dbReference>
<feature type="domain" description="Zn(2)-C6 fungal-type" evidence="9">
    <location>
        <begin position="20"/>
        <end position="49"/>
    </location>
</feature>
<sequence>MPEQAQQGEQSVKRRRVTRACDECRKKKVKCDGQQPCIHCTVYSYECTYKKPTKRTQNSGNSGMLALGNTAGPSSSVVVATAALNPNKLLSSVKPEKSPLQGSSTIPASSNMSKPRRYKTKSTRLQSTIDKYKQVLDEVFPQLPDIDNVDVPVFLQIFHNFKRESQSFLDDTVKEYILIANDSSSPIQPILSSNSKHSTPDEFLPNFKSDSNSASSYNKEPDNIDMYSNIPVGREIKIILPPKPIALQFVKSTWEHCCVLLRFYHRPSFIRQLDELYETDPNNYTSKQMQFLPLCYSAIAVGALFSKSIVSNDSSREKFLQDEGYKYFIAARKLIDITNARDLNSIQAILMLFIFLQCSARLSTCYTYIGVAMRSALRAGFHRKLSANSGFTPIEIEMRKRLFYTIYKLDVYINAMLGLPRSISPDDFDQTLPLDLSDENITEVAYLPENQNAVLSSTGISNEHTKLFLILNEIISELYPIKKTNNIISHETVTSLELKLRNWLDSLPRELMPNAKNIDPEYERANRLLHLSFLHVQIILYRPFIHYLSRNMNTQNLDPLSYQRARNSIAVARTVIKLAKEMVSHNLLTGSYWYACYTIFYSVAGLLFYIHEAQLPDKDSAREYYDILKDAETGRSVLIQLKDSSMAASRTYNLLNQIFEKLNSKTIQLTALQSSISNESRSLATNDNPALGSNPGESLQPPVFFSSQDTKHGLTSGKNDESTNDYTMANYLNNTPLSEIPLNEAQQQDQMPQVLANTSNERGSNSFLSTDITLDDNNQRNMLDATDDVLIRNDNDITGNSVFDFNSNKNNASNSSNSHVTNNNYNTNNNNNNNNNNNTNNNNNNNTTSNNNNNNDNNTNNNDDNNDNFRMSIDNNSPSFEGFAQWQRPPSRDNMSIEDKADTSPDAEIKNEQNVTDSNNILGVFDQLDAQLFGKYIPLNYPSE</sequence>
<dbReference type="Gene3D" id="4.10.240.10">
    <property type="entry name" value="Zn(2)-C6 fungal-type DNA-binding domain"/>
    <property type="match status" value="1"/>
</dbReference>
<feature type="compositionally biased region" description="Low complexity" evidence="8">
    <location>
        <begin position="808"/>
        <end position="863"/>
    </location>
</feature>
<keyword evidence="7" id="KW-0539">Nucleus</keyword>
<dbReference type="Pfam" id="PF04082">
    <property type="entry name" value="Fungal_trans"/>
    <property type="match status" value="1"/>
</dbReference>
<evidence type="ECO:0000256" key="7">
    <source>
        <dbReference type="ARBA" id="ARBA00023242"/>
    </source>
</evidence>
<feature type="compositionally biased region" description="Basic and acidic residues" evidence="8">
    <location>
        <begin position="895"/>
        <end position="905"/>
    </location>
</feature>
<feature type="compositionally biased region" description="Polar residues" evidence="8">
    <location>
        <begin position="100"/>
        <end position="113"/>
    </location>
</feature>
<dbReference type="SMART" id="SM00066">
    <property type="entry name" value="GAL4"/>
    <property type="match status" value="1"/>
</dbReference>
<protein>
    <recommendedName>
        <fullName evidence="9">Zn(2)-C6 fungal-type domain-containing protein</fullName>
    </recommendedName>
</protein>
<feature type="region of interest" description="Disordered" evidence="8">
    <location>
        <begin position="678"/>
        <end position="729"/>
    </location>
</feature>
<evidence type="ECO:0000256" key="3">
    <source>
        <dbReference type="ARBA" id="ARBA00022833"/>
    </source>
</evidence>
<dbReference type="SUPFAM" id="SSF57701">
    <property type="entry name" value="Zn2/Cys6 DNA-binding domain"/>
    <property type="match status" value="1"/>
</dbReference>
<evidence type="ECO:0000256" key="5">
    <source>
        <dbReference type="ARBA" id="ARBA00023125"/>
    </source>
</evidence>
<evidence type="ECO:0000256" key="1">
    <source>
        <dbReference type="ARBA" id="ARBA00004123"/>
    </source>
</evidence>
<keyword evidence="5" id="KW-0238">DNA-binding</keyword>
<dbReference type="CDD" id="cd00067">
    <property type="entry name" value="GAL4"/>
    <property type="match status" value="1"/>
</dbReference>
<evidence type="ECO:0000313" key="11">
    <source>
        <dbReference type="Proteomes" id="UP001162085"/>
    </source>
</evidence>
<proteinExistence type="predicted"/>
<dbReference type="CDD" id="cd12148">
    <property type="entry name" value="fungal_TF_MHR"/>
    <property type="match status" value="1"/>
</dbReference>
<dbReference type="InterPro" id="IPR007219">
    <property type="entry name" value="XnlR_reg_dom"/>
</dbReference>
<evidence type="ECO:0000313" key="10">
    <source>
        <dbReference type="EMBL" id="CAI4065499.1"/>
    </source>
</evidence>
<dbReference type="InterPro" id="IPR036864">
    <property type="entry name" value="Zn2-C6_fun-type_DNA-bd_sf"/>
</dbReference>
<dbReference type="InterPro" id="IPR051711">
    <property type="entry name" value="Stress_Response_Reg"/>
</dbReference>
<dbReference type="Proteomes" id="UP001162085">
    <property type="component" value="Chromosome 9"/>
</dbReference>
<keyword evidence="3" id="KW-0862">Zinc</keyword>
<evidence type="ECO:0000256" key="6">
    <source>
        <dbReference type="ARBA" id="ARBA00023163"/>
    </source>
</evidence>